<dbReference type="eggNOG" id="ENOG5032HUB">
    <property type="taxonomic scope" value="Bacteria"/>
</dbReference>
<evidence type="ECO:0000313" key="2">
    <source>
        <dbReference type="Proteomes" id="UP000480222"/>
    </source>
</evidence>
<gene>
    <name evidence="1" type="ORF">CIP107547_00835</name>
</gene>
<reference evidence="1 2" key="1">
    <citation type="submission" date="2020-02" db="EMBL/GenBank/DDBJ databases">
        <authorList>
            <person name="Brisse S."/>
        </authorList>
    </citation>
    <scope>NUCLEOTIDE SEQUENCE [LARGE SCALE GENOMIC DNA]</scope>
    <source>
        <strain evidence="1">CIP107547</strain>
    </source>
</reference>
<proteinExistence type="predicted"/>
<organism evidence="1 2">
    <name type="scientific">Corynebacterium diphtheriae</name>
    <dbReference type="NCBI Taxonomy" id="1717"/>
    <lineage>
        <taxon>Bacteria</taxon>
        <taxon>Bacillati</taxon>
        <taxon>Actinomycetota</taxon>
        <taxon>Actinomycetes</taxon>
        <taxon>Mycobacteriales</taxon>
        <taxon>Corynebacteriaceae</taxon>
        <taxon>Corynebacterium</taxon>
    </lineage>
</organism>
<evidence type="ECO:0000313" key="1">
    <source>
        <dbReference type="EMBL" id="CAB0592704.1"/>
    </source>
</evidence>
<dbReference type="Proteomes" id="UP000480222">
    <property type="component" value="Unassembled WGS sequence"/>
</dbReference>
<dbReference type="RefSeq" id="WP_004567139.1">
    <property type="nucleotide sequence ID" value="NZ_CABVGJ010000002.1"/>
</dbReference>
<dbReference type="GeneID" id="97331332"/>
<dbReference type="EMBL" id="CADDAV010000010">
    <property type="protein sequence ID" value="CAB0592704.1"/>
    <property type="molecule type" value="Genomic_DNA"/>
</dbReference>
<dbReference type="KEGG" id="cdip:ERS451417_00650"/>
<accession>A0A246CGT2</accession>
<name>A0A246CGT2_CORDP</name>
<dbReference type="KEGG" id="cdi:DIP0719"/>
<comment type="caution">
    <text evidence="1">The sequence shown here is derived from an EMBL/GenBank/DDBJ whole genome shotgun (WGS) entry which is preliminary data.</text>
</comment>
<dbReference type="OMA" id="KIGVQHA"/>
<dbReference type="Pfam" id="PF11305">
    <property type="entry name" value="DUF3107"/>
    <property type="match status" value="1"/>
</dbReference>
<protein>
    <submittedName>
        <fullName evidence="1">Uncharacterized protein</fullName>
    </submittedName>
</protein>
<sequence length="75" mass="8277">MDIKIGFSDSPRELVVSSREDHNEIVDRIHNALRDAEGVLDLVDDHGNRYLVRNARIAYVEVGSTAPRTVGFAGA</sequence>
<dbReference type="AlphaFoldDB" id="A0A246CGT2"/>
<dbReference type="InterPro" id="IPR021456">
    <property type="entry name" value="DUF3107"/>
</dbReference>
<dbReference type="OrthoDB" id="3268468at2"/>